<organism evidence="1 2">
    <name type="scientific">Rotaria socialis</name>
    <dbReference type="NCBI Taxonomy" id="392032"/>
    <lineage>
        <taxon>Eukaryota</taxon>
        <taxon>Metazoa</taxon>
        <taxon>Spiralia</taxon>
        <taxon>Gnathifera</taxon>
        <taxon>Rotifera</taxon>
        <taxon>Eurotatoria</taxon>
        <taxon>Bdelloidea</taxon>
        <taxon>Philodinida</taxon>
        <taxon>Philodinidae</taxon>
        <taxon>Rotaria</taxon>
    </lineage>
</organism>
<accession>A0A821KJS8</accession>
<proteinExistence type="predicted"/>
<comment type="caution">
    <text evidence="1">The sequence shown here is derived from an EMBL/GenBank/DDBJ whole genome shotgun (WGS) entry which is preliminary data.</text>
</comment>
<protein>
    <submittedName>
        <fullName evidence="1">Uncharacterized protein</fullName>
    </submittedName>
</protein>
<reference evidence="1" key="1">
    <citation type="submission" date="2021-02" db="EMBL/GenBank/DDBJ databases">
        <authorList>
            <person name="Nowell W R."/>
        </authorList>
    </citation>
    <scope>NUCLEOTIDE SEQUENCE</scope>
</reference>
<sequence length="99" mass="11440">MIDDTDTYIVRDVLTDDIIFITPEDLSNNGLVNDVSYDNDIDIEPRQDSMPKSIIYNEPLVLINKHGDFQLNRLARQFPQAVMIGNDDGQMENEHEYHT</sequence>
<evidence type="ECO:0000313" key="2">
    <source>
        <dbReference type="Proteomes" id="UP000663873"/>
    </source>
</evidence>
<name>A0A821KJS8_9BILA</name>
<gene>
    <name evidence="1" type="ORF">UJA718_LOCUS37855</name>
</gene>
<evidence type="ECO:0000313" key="1">
    <source>
        <dbReference type="EMBL" id="CAF4732469.1"/>
    </source>
</evidence>
<dbReference type="Proteomes" id="UP000663873">
    <property type="component" value="Unassembled WGS sequence"/>
</dbReference>
<dbReference type="AlphaFoldDB" id="A0A821KJS8"/>
<keyword evidence="2" id="KW-1185">Reference proteome</keyword>
<dbReference type="EMBL" id="CAJOBP010038096">
    <property type="protein sequence ID" value="CAF4732469.1"/>
    <property type="molecule type" value="Genomic_DNA"/>
</dbReference>
<feature type="non-terminal residue" evidence="1">
    <location>
        <position position="1"/>
    </location>
</feature>